<dbReference type="InterPro" id="IPR014030">
    <property type="entry name" value="Ketoacyl_synth_N"/>
</dbReference>
<evidence type="ECO:0000256" key="2">
    <source>
        <dbReference type="ARBA" id="ARBA00022679"/>
    </source>
</evidence>
<dbReference type="Proteomes" id="UP000248745">
    <property type="component" value="Unassembled WGS sequence"/>
</dbReference>
<organism evidence="5 6">
    <name type="scientific">Taibaiella soli</name>
    <dbReference type="NCBI Taxonomy" id="1649169"/>
    <lineage>
        <taxon>Bacteria</taxon>
        <taxon>Pseudomonadati</taxon>
        <taxon>Bacteroidota</taxon>
        <taxon>Chitinophagia</taxon>
        <taxon>Chitinophagales</taxon>
        <taxon>Chitinophagaceae</taxon>
        <taxon>Taibaiella</taxon>
    </lineage>
</organism>
<evidence type="ECO:0000256" key="1">
    <source>
        <dbReference type="ARBA" id="ARBA00008467"/>
    </source>
</evidence>
<dbReference type="Gene3D" id="3.40.47.10">
    <property type="match status" value="1"/>
</dbReference>
<dbReference type="PANTHER" id="PTHR11712:SF320">
    <property type="entry name" value="BETA-KETOACYL SYNTHASE"/>
    <property type="match status" value="1"/>
</dbReference>
<dbReference type="InterPro" id="IPR014031">
    <property type="entry name" value="Ketoacyl_synth_C"/>
</dbReference>
<evidence type="ECO:0000313" key="5">
    <source>
        <dbReference type="EMBL" id="PZF74438.1"/>
    </source>
</evidence>
<evidence type="ECO:0000313" key="6">
    <source>
        <dbReference type="Proteomes" id="UP000248745"/>
    </source>
</evidence>
<dbReference type="InterPro" id="IPR016039">
    <property type="entry name" value="Thiolase-like"/>
</dbReference>
<proteinExistence type="inferred from homology"/>
<evidence type="ECO:0000259" key="4">
    <source>
        <dbReference type="PROSITE" id="PS52004"/>
    </source>
</evidence>
<keyword evidence="2 3" id="KW-0808">Transferase</keyword>
<dbReference type="Pfam" id="PF00109">
    <property type="entry name" value="ketoacyl-synt"/>
    <property type="match status" value="1"/>
</dbReference>
<dbReference type="GO" id="GO:0005829">
    <property type="term" value="C:cytosol"/>
    <property type="evidence" value="ECO:0007669"/>
    <property type="project" value="TreeGrafter"/>
</dbReference>
<comment type="similarity">
    <text evidence="1 3">Belongs to the thiolase-like superfamily. Beta-ketoacyl-ACP synthases family.</text>
</comment>
<sequence length="386" mass="40975">MEREMAAHKMIPVYAIATHAVSALGINTESHWHAVTGNRTGIRQHHDQSLADAPFWGAVIDPQPWQLVHAQTTSWPLTAFEKMAVYSALHALEQLEQIIDLNETVFILSTTKGNIELLGEVPDEKIGLMHSAEAVSKALAIPAKPVVISHACVSGVVALQYAQALLQSGKYKNAIVTGCDRFSKFVLSGFQSFHAVADGPCKPFDVARSGINLGEAAATIVLSTELHNEPLAQLLSGATSNDANHISGPSRTGEELGLAISKALSLAGLQSSDIDMISAHGTATLYNDEMESKAFDMLGMNNVPLHSLKGFVGHTLGAAGVLESVMIIESLRHQQLIPSAGFENLGVPKSLNITRSATNAKINYALKTASGFGGCNATAVWKAADL</sequence>
<keyword evidence="6" id="KW-1185">Reference proteome</keyword>
<reference evidence="5 6" key="1">
    <citation type="submission" date="2018-06" db="EMBL/GenBank/DDBJ databases">
        <title>Mucibacter soli gen. nov., sp. nov., a new member of the family Chitinophagaceae producing mucin.</title>
        <authorList>
            <person name="Kim M.-K."/>
            <person name="Park S."/>
            <person name="Kim T.-S."/>
            <person name="Joung Y."/>
            <person name="Han J.-H."/>
            <person name="Kim S.B."/>
        </authorList>
    </citation>
    <scope>NUCLEOTIDE SEQUENCE [LARGE SCALE GENOMIC DNA]</scope>
    <source>
        <strain evidence="5 6">R1-15</strain>
    </source>
</reference>
<dbReference type="GO" id="GO:0006633">
    <property type="term" value="P:fatty acid biosynthetic process"/>
    <property type="evidence" value="ECO:0007669"/>
    <property type="project" value="TreeGrafter"/>
</dbReference>
<accession>A0A2W2B307</accession>
<dbReference type="InterPro" id="IPR020841">
    <property type="entry name" value="PKS_Beta-ketoAc_synthase_dom"/>
</dbReference>
<protein>
    <submittedName>
        <fullName evidence="5">Beta-ketoacyl synthase</fullName>
    </submittedName>
</protein>
<dbReference type="InterPro" id="IPR000794">
    <property type="entry name" value="Beta-ketoacyl_synthase"/>
</dbReference>
<dbReference type="PROSITE" id="PS52004">
    <property type="entry name" value="KS3_2"/>
    <property type="match status" value="1"/>
</dbReference>
<gene>
    <name evidence="5" type="ORF">DN068_02335</name>
</gene>
<feature type="domain" description="Ketosynthase family 3 (KS3)" evidence="4">
    <location>
        <begin position="10"/>
        <end position="383"/>
    </location>
</feature>
<dbReference type="SMART" id="SM00825">
    <property type="entry name" value="PKS_KS"/>
    <property type="match status" value="1"/>
</dbReference>
<dbReference type="GO" id="GO:0004315">
    <property type="term" value="F:3-oxoacyl-[acyl-carrier-protein] synthase activity"/>
    <property type="evidence" value="ECO:0007669"/>
    <property type="project" value="TreeGrafter"/>
</dbReference>
<dbReference type="Pfam" id="PF02801">
    <property type="entry name" value="Ketoacyl-synt_C"/>
    <property type="match status" value="1"/>
</dbReference>
<dbReference type="EMBL" id="QKTW01000003">
    <property type="protein sequence ID" value="PZF74438.1"/>
    <property type="molecule type" value="Genomic_DNA"/>
</dbReference>
<evidence type="ECO:0000256" key="3">
    <source>
        <dbReference type="RuleBase" id="RU003694"/>
    </source>
</evidence>
<dbReference type="AlphaFoldDB" id="A0A2W2B307"/>
<dbReference type="SUPFAM" id="SSF53901">
    <property type="entry name" value="Thiolase-like"/>
    <property type="match status" value="2"/>
</dbReference>
<name>A0A2W2B307_9BACT</name>
<comment type="caution">
    <text evidence="5">The sequence shown here is derived from an EMBL/GenBank/DDBJ whole genome shotgun (WGS) entry which is preliminary data.</text>
</comment>
<dbReference type="PANTHER" id="PTHR11712">
    <property type="entry name" value="POLYKETIDE SYNTHASE-RELATED"/>
    <property type="match status" value="1"/>
</dbReference>
<dbReference type="OrthoDB" id="9808669at2"/>